<organism evidence="2 3">
    <name type="scientific">Pinctada imbricata</name>
    <name type="common">Atlantic pearl-oyster</name>
    <name type="synonym">Pinctada martensii</name>
    <dbReference type="NCBI Taxonomy" id="66713"/>
    <lineage>
        <taxon>Eukaryota</taxon>
        <taxon>Metazoa</taxon>
        <taxon>Spiralia</taxon>
        <taxon>Lophotrochozoa</taxon>
        <taxon>Mollusca</taxon>
        <taxon>Bivalvia</taxon>
        <taxon>Autobranchia</taxon>
        <taxon>Pteriomorphia</taxon>
        <taxon>Pterioida</taxon>
        <taxon>Pterioidea</taxon>
        <taxon>Pteriidae</taxon>
        <taxon>Pinctada</taxon>
    </lineage>
</organism>
<dbReference type="EMBL" id="VSWD01000010">
    <property type="protein sequence ID" value="KAK3092059.1"/>
    <property type="molecule type" value="Genomic_DNA"/>
</dbReference>
<dbReference type="AlphaFoldDB" id="A0AA88Y436"/>
<dbReference type="Gene3D" id="1.20.140.150">
    <property type="match status" value="1"/>
</dbReference>
<feature type="transmembrane region" description="Helical" evidence="1">
    <location>
        <begin position="118"/>
        <end position="136"/>
    </location>
</feature>
<keyword evidence="1" id="KW-0472">Membrane</keyword>
<feature type="transmembrane region" description="Helical" evidence="1">
    <location>
        <begin position="86"/>
        <end position="106"/>
    </location>
</feature>
<feature type="transmembrane region" description="Helical" evidence="1">
    <location>
        <begin position="12"/>
        <end position="31"/>
    </location>
</feature>
<accession>A0AA88Y436</accession>
<keyword evidence="1" id="KW-1133">Transmembrane helix</keyword>
<proteinExistence type="predicted"/>
<gene>
    <name evidence="2" type="ORF">FSP39_024819</name>
</gene>
<evidence type="ECO:0000313" key="3">
    <source>
        <dbReference type="Proteomes" id="UP001186944"/>
    </source>
</evidence>
<feature type="non-terminal residue" evidence="2">
    <location>
        <position position="1"/>
    </location>
</feature>
<name>A0AA88Y436_PINIB</name>
<evidence type="ECO:0000313" key="2">
    <source>
        <dbReference type="EMBL" id="KAK3092059.1"/>
    </source>
</evidence>
<comment type="caution">
    <text evidence="2">The sequence shown here is derived from an EMBL/GenBank/DDBJ whole genome shotgun (WGS) entry which is preliminary data.</text>
</comment>
<sequence>EMIELYRNPSGLSIASLALYAIGMMFHIIAFCSDNWSYFDLDGRKVSLGLWRGCWESEASWECSDDIFENGIIFKPGYRWYVGVRILMTSSLVSLFLLEFVLVSYSCIKRLEPHKNRIFAVIIGLSAAAGGYMNMLKFK</sequence>
<evidence type="ECO:0000256" key="1">
    <source>
        <dbReference type="SAM" id="Phobius"/>
    </source>
</evidence>
<keyword evidence="3" id="KW-1185">Reference proteome</keyword>
<dbReference type="Proteomes" id="UP001186944">
    <property type="component" value="Unassembled WGS sequence"/>
</dbReference>
<keyword evidence="1" id="KW-0812">Transmembrane</keyword>
<reference evidence="2" key="1">
    <citation type="submission" date="2019-08" db="EMBL/GenBank/DDBJ databases">
        <title>The improved chromosome-level genome for the pearl oyster Pinctada fucata martensii using PacBio sequencing and Hi-C.</title>
        <authorList>
            <person name="Zheng Z."/>
        </authorList>
    </citation>
    <scope>NUCLEOTIDE SEQUENCE</scope>
    <source>
        <strain evidence="2">ZZ-2019</strain>
        <tissue evidence="2">Adductor muscle</tissue>
    </source>
</reference>
<protein>
    <submittedName>
        <fullName evidence="2">Uncharacterized protein</fullName>
    </submittedName>
</protein>